<dbReference type="Gene3D" id="3.20.20.120">
    <property type="entry name" value="Enolase-like C-terminal domain"/>
    <property type="match status" value="1"/>
</dbReference>
<dbReference type="RefSeq" id="WP_184075921.1">
    <property type="nucleotide sequence ID" value="NZ_JACHDS010000001.1"/>
</dbReference>
<dbReference type="SUPFAM" id="SSF51604">
    <property type="entry name" value="Enolase C-terminal domain-like"/>
    <property type="match status" value="1"/>
</dbReference>
<evidence type="ECO:0000256" key="1">
    <source>
        <dbReference type="ARBA" id="ARBA00022723"/>
    </source>
</evidence>
<gene>
    <name evidence="3" type="ORF">HNR23_002710</name>
</gene>
<keyword evidence="3" id="KW-0456">Lyase</keyword>
<dbReference type="Proteomes" id="UP000546642">
    <property type="component" value="Unassembled WGS sequence"/>
</dbReference>
<name>A0A7W9YIM2_9ACTN</name>
<dbReference type="InterPro" id="IPR013341">
    <property type="entry name" value="Mandelate_racemase_N_dom"/>
</dbReference>
<dbReference type="GO" id="GO:0009234">
    <property type="term" value="P:menaquinone biosynthetic process"/>
    <property type="evidence" value="ECO:0007669"/>
    <property type="project" value="UniProtKB-UniPathway"/>
</dbReference>
<keyword evidence="4" id="KW-1185">Reference proteome</keyword>
<comment type="caution">
    <text evidence="3">The sequence shown here is derived from an EMBL/GenBank/DDBJ whole genome shotgun (WGS) entry which is preliminary data.</text>
</comment>
<dbReference type="EMBL" id="JACHDS010000001">
    <property type="protein sequence ID" value="MBB6172650.1"/>
    <property type="molecule type" value="Genomic_DNA"/>
</dbReference>
<evidence type="ECO:0000313" key="4">
    <source>
        <dbReference type="Proteomes" id="UP000546642"/>
    </source>
</evidence>
<dbReference type="UniPathway" id="UPA00079"/>
<reference evidence="3 4" key="1">
    <citation type="submission" date="2020-08" db="EMBL/GenBank/DDBJ databases">
        <title>Sequencing the genomes of 1000 actinobacteria strains.</title>
        <authorList>
            <person name="Klenk H.-P."/>
        </authorList>
    </citation>
    <scope>NUCLEOTIDE SEQUENCE [LARGE SCALE GENOMIC DNA]</scope>
    <source>
        <strain evidence="3 4">DSM 46659</strain>
    </source>
</reference>
<sequence>MARTEPATVTRIASIDATLVRLPLAPPRSEARTAEGRPRRAPHALVRVTDDNGLSGWGEIPAVGPDRWRALVDGFAPALLRHSWMRPTEAPLAWVDLPHAPEVASGLDVACWDLWSRQRGTPLSHALGGDRTAITAGVTLGRRPSPESLVLEVNRQVGAGFRRIRLEIEPGWDLEPVRAVQESFPFLVLQVTGRGRYTEVPADLDALRALDDYGLLTIEQPFAADDLAAHARLRRELRTPIALDTSVDSLETLDDAIRLEAANALNLRVARMGGLTPARRAHDRAADAGWDVWCGADGESGVGRAAIVALASLPGISLPSEMPGAGGLHARDVVVPPVRAHDGITPIPLTQPGLGHDIDPRALRALAVRSVTLDHQGSRPADAQSLA</sequence>
<dbReference type="GO" id="GO:0046872">
    <property type="term" value="F:metal ion binding"/>
    <property type="evidence" value="ECO:0007669"/>
    <property type="project" value="UniProtKB-KW"/>
</dbReference>
<dbReference type="SMART" id="SM00922">
    <property type="entry name" value="MR_MLE"/>
    <property type="match status" value="1"/>
</dbReference>
<dbReference type="SUPFAM" id="SSF54826">
    <property type="entry name" value="Enolase N-terminal domain-like"/>
    <property type="match status" value="1"/>
</dbReference>
<accession>A0A7W9YIM2</accession>
<dbReference type="InterPro" id="IPR013342">
    <property type="entry name" value="Mandelate_racemase_C"/>
</dbReference>
<dbReference type="PANTHER" id="PTHR48073:SF5">
    <property type="entry name" value="O-SUCCINYLBENZOATE SYNTHASE"/>
    <property type="match status" value="1"/>
</dbReference>
<dbReference type="InterPro" id="IPR036849">
    <property type="entry name" value="Enolase-like_C_sf"/>
</dbReference>
<dbReference type="AlphaFoldDB" id="A0A7W9YIM2"/>
<dbReference type="UniPathway" id="UPA01057">
    <property type="reaction ID" value="UER00165"/>
</dbReference>
<dbReference type="Pfam" id="PF02746">
    <property type="entry name" value="MR_MLE_N"/>
    <property type="match status" value="1"/>
</dbReference>
<dbReference type="PANTHER" id="PTHR48073">
    <property type="entry name" value="O-SUCCINYLBENZOATE SYNTHASE-RELATED"/>
    <property type="match status" value="1"/>
</dbReference>
<dbReference type="GO" id="GO:0043748">
    <property type="term" value="F:O-succinylbenzoate synthase activity"/>
    <property type="evidence" value="ECO:0007669"/>
    <property type="project" value="UniProtKB-EC"/>
</dbReference>
<keyword evidence="1" id="KW-0479">Metal-binding</keyword>
<dbReference type="GO" id="GO:0016854">
    <property type="term" value="F:racemase and epimerase activity"/>
    <property type="evidence" value="ECO:0007669"/>
    <property type="project" value="UniProtKB-ARBA"/>
</dbReference>
<proteinExistence type="predicted"/>
<dbReference type="Gene3D" id="3.30.390.10">
    <property type="entry name" value="Enolase-like, N-terminal domain"/>
    <property type="match status" value="1"/>
</dbReference>
<evidence type="ECO:0000313" key="3">
    <source>
        <dbReference type="EMBL" id="MBB6172650.1"/>
    </source>
</evidence>
<dbReference type="Pfam" id="PF13378">
    <property type="entry name" value="MR_MLE_C"/>
    <property type="match status" value="1"/>
</dbReference>
<feature type="domain" description="Mandelate racemase/muconate lactonizing enzyme C-terminal" evidence="2">
    <location>
        <begin position="146"/>
        <end position="240"/>
    </location>
</feature>
<dbReference type="EC" id="4.2.1.113" evidence="3"/>
<dbReference type="InterPro" id="IPR029017">
    <property type="entry name" value="Enolase-like_N"/>
</dbReference>
<evidence type="ECO:0000259" key="2">
    <source>
        <dbReference type="SMART" id="SM00922"/>
    </source>
</evidence>
<dbReference type="InterPro" id="IPR029065">
    <property type="entry name" value="Enolase_C-like"/>
</dbReference>
<organism evidence="3 4">
    <name type="scientific">Nocardiopsis mwathae</name>
    <dbReference type="NCBI Taxonomy" id="1472723"/>
    <lineage>
        <taxon>Bacteria</taxon>
        <taxon>Bacillati</taxon>
        <taxon>Actinomycetota</taxon>
        <taxon>Actinomycetes</taxon>
        <taxon>Streptosporangiales</taxon>
        <taxon>Nocardiopsidaceae</taxon>
        <taxon>Nocardiopsis</taxon>
    </lineage>
</organism>
<protein>
    <submittedName>
        <fullName evidence="3">O-succinylbenzoate synthase</fullName>
        <ecNumber evidence="3">4.2.1.113</ecNumber>
    </submittedName>
</protein>